<name>A0A382DFD1_9ZZZZ</name>
<evidence type="ECO:0000313" key="2">
    <source>
        <dbReference type="EMBL" id="SVB37190.1"/>
    </source>
</evidence>
<feature type="region of interest" description="Disordered" evidence="1">
    <location>
        <begin position="193"/>
        <end position="213"/>
    </location>
</feature>
<dbReference type="EMBL" id="UINC01039145">
    <property type="protein sequence ID" value="SVB37190.1"/>
    <property type="molecule type" value="Genomic_DNA"/>
</dbReference>
<sequence>MKSCFKWLMIMGGILFFVGSCAKSDDDSSSSSSCTADTATTASGSITVGSVALAGTYTGACATTFVEAFAAAGLYPSDTKSIKTSYIVTSSTSFSNEQYYYSDTTCSTQTMLIKGGKSDVAVGDASGSDYKVTWKSSSYKEVVNSDAAETWREATYSNSGSTVDLTQGCVKDSSGSGSEYKDLWNVTSTVFKNGSADKDDYPTSVGSTEYTKQ</sequence>
<feature type="compositionally biased region" description="Polar residues" evidence="1">
    <location>
        <begin position="204"/>
        <end position="213"/>
    </location>
</feature>
<reference evidence="2" key="1">
    <citation type="submission" date="2018-05" db="EMBL/GenBank/DDBJ databases">
        <authorList>
            <person name="Lanie J.A."/>
            <person name="Ng W.-L."/>
            <person name="Kazmierczak K.M."/>
            <person name="Andrzejewski T.M."/>
            <person name="Davidsen T.M."/>
            <person name="Wayne K.J."/>
            <person name="Tettelin H."/>
            <person name="Glass J.I."/>
            <person name="Rusch D."/>
            <person name="Podicherti R."/>
            <person name="Tsui H.-C.T."/>
            <person name="Winkler M.E."/>
        </authorList>
    </citation>
    <scope>NUCLEOTIDE SEQUENCE</scope>
</reference>
<gene>
    <name evidence="2" type="ORF">METZ01_LOCUS190044</name>
</gene>
<evidence type="ECO:0008006" key="3">
    <source>
        <dbReference type="Google" id="ProtNLM"/>
    </source>
</evidence>
<dbReference type="PROSITE" id="PS51257">
    <property type="entry name" value="PROKAR_LIPOPROTEIN"/>
    <property type="match status" value="1"/>
</dbReference>
<protein>
    <recommendedName>
        <fullName evidence="3">Lipoprotein</fullName>
    </recommendedName>
</protein>
<evidence type="ECO:0000256" key="1">
    <source>
        <dbReference type="SAM" id="MobiDB-lite"/>
    </source>
</evidence>
<proteinExistence type="predicted"/>
<accession>A0A382DFD1</accession>
<dbReference type="AlphaFoldDB" id="A0A382DFD1"/>
<organism evidence="2">
    <name type="scientific">marine metagenome</name>
    <dbReference type="NCBI Taxonomy" id="408172"/>
    <lineage>
        <taxon>unclassified sequences</taxon>
        <taxon>metagenomes</taxon>
        <taxon>ecological metagenomes</taxon>
    </lineage>
</organism>